<dbReference type="PANTHER" id="PTHR23355">
    <property type="entry name" value="RIBONUCLEASE"/>
    <property type="match status" value="1"/>
</dbReference>
<dbReference type="PROSITE" id="PS01175">
    <property type="entry name" value="RIBONUCLEASE_II"/>
    <property type="match status" value="1"/>
</dbReference>
<dbReference type="FunFam" id="3.40.50.1010:FF:000021">
    <property type="entry name" value="DIS3-like exonuclease 1 isoform X1"/>
    <property type="match status" value="1"/>
</dbReference>
<evidence type="ECO:0000256" key="10">
    <source>
        <dbReference type="ARBA" id="ARBA00022839"/>
    </source>
</evidence>
<evidence type="ECO:0000256" key="1">
    <source>
        <dbReference type="ARBA" id="ARBA00001946"/>
    </source>
</evidence>
<keyword evidence="10" id="KW-0269">Exonuclease</keyword>
<dbReference type="GO" id="GO:0004519">
    <property type="term" value="F:endonuclease activity"/>
    <property type="evidence" value="ECO:0007669"/>
    <property type="project" value="TreeGrafter"/>
</dbReference>
<dbReference type="InterPro" id="IPR001900">
    <property type="entry name" value="RNase_II/R"/>
</dbReference>
<dbReference type="FunFam" id="2.40.50.140:FF:000125">
    <property type="entry name" value="exosome complex exonuclease RRP44 isoform X1"/>
    <property type="match status" value="1"/>
</dbReference>
<keyword evidence="8" id="KW-0378">Hydrolase</keyword>
<gene>
    <name evidence="19" type="ORF">WA026_023290</name>
</gene>
<evidence type="ECO:0000256" key="16">
    <source>
        <dbReference type="SAM" id="MobiDB-lite"/>
    </source>
</evidence>
<dbReference type="Gene3D" id="2.40.50.700">
    <property type="match status" value="1"/>
</dbReference>
<dbReference type="InterPro" id="IPR033771">
    <property type="entry name" value="Rrp44_CSD1"/>
</dbReference>
<evidence type="ECO:0000256" key="11">
    <source>
        <dbReference type="ARBA" id="ARBA00022884"/>
    </source>
</evidence>
<dbReference type="GO" id="GO:0016075">
    <property type="term" value="P:rRNA catabolic process"/>
    <property type="evidence" value="ECO:0007669"/>
    <property type="project" value="TreeGrafter"/>
</dbReference>
<evidence type="ECO:0000313" key="19">
    <source>
        <dbReference type="EMBL" id="KAK9873611.1"/>
    </source>
</evidence>
<feature type="region of interest" description="Disordered" evidence="16">
    <location>
        <begin position="940"/>
        <end position="983"/>
    </location>
</feature>
<accession>A0AAW1TPZ8</accession>
<name>A0AAW1TPZ8_9CUCU</name>
<evidence type="ECO:0000256" key="6">
    <source>
        <dbReference type="ARBA" id="ARBA00022552"/>
    </source>
</evidence>
<keyword evidence="5" id="KW-0963">Cytoplasm</keyword>
<dbReference type="FunFam" id="2.40.50.700:FF:000001">
    <property type="entry name" value="Exosome complex exonuclease exoribonuclease (Rrp44)"/>
    <property type="match status" value="1"/>
</dbReference>
<feature type="domain" description="RNB" evidence="18">
    <location>
        <begin position="461"/>
        <end position="793"/>
    </location>
</feature>
<dbReference type="Gene3D" id="3.40.50.1010">
    <property type="entry name" value="5'-nuclease"/>
    <property type="match status" value="1"/>
</dbReference>
<dbReference type="Pfam" id="PF17216">
    <property type="entry name" value="Rrp44_CSD1"/>
    <property type="match status" value="1"/>
</dbReference>
<keyword evidence="9" id="KW-0271">Exosome</keyword>
<sequence length="983" mass="112646">MFTTKSFIKKNKIGNFLKNVREHYIRDDIVCGFSSCYSCQNIQNNQNIGCSKDNFSSNHVNRCKLVEGNHYLILDTNVVLNQMDVLEDNLFGNVIILHTVLNEVKHRSLPIFKRLMSIIDNPSRHFYVFTNDHHKDTFIHQEDQELINDYNDRCIRKACTWYHRHLPKEKFVFLTEDNESKRIALEENIMTFSMSEYVHNLSDKHLVEDKLAKVSSSFPFTGKDIYQAHMSLVELLEGIRGGKLYQGTFKASRENFLEGYINVDGFDDPIIVQGREGLNRAVDGDIVAVALFEKEHWTSPTEIILEDEGVVEENIDELVEKEKEIKKAIKKKGDIKPTGKVVGVIRRKWRQYCGILEGGIEGVYQLFVPSNRSIPKIRIETRQAEFLKTQKLIVTIDSWPQNSRYPHGHFVRALGVIGHQDTENEVVLLEHDVPHSQFSEEVLRCLPKLPWVITEEDESRRVDLRHITICSVDPPGCTDIDDALHCRIIDDNKLEVGVHIADVSHFIRPGTAIDLEAASRATTVYLVNKRIDMVPELLSSNLCSLRGGEERFAFSCIWEMDYEANILSTKFHKSIIKSKSAMTYEEAQLIIDDKTKNDDIAFGLRGLNKLAKILKTRRLEKGALVLASPEVKIHMDSETMEPLEVEVKKLFETNSMVEEFMLLANISVAEKILQDFPDCAMLRRHPTPPSTNFDPLVKAGKHLGFDIQIDSGKKLAVSLDQAVSDSNPYLNTMLRILATRCMLQAVYFPSGTLQKSDFFHYGLAVPLYTHFTSPIRRYADIIVHRLLAVSCGADSTYPDLLDKHKSSDLCQNLNYRNRMAQYAGRASVAFNTHLFFKGKIQDEEGYVLFVKKNALQILLPKYGLECTLYLSKKGDESLFVYDEEEQTQKAGNVVFHAFDQVTVRVSLDSKNIQHEKFVLQLVYPYIEGFSVKPLIESEGADKSNMEQQTMDYQDKCNEQVSTMKKNKRKTQSNNEKRKQKKKV</sequence>
<dbReference type="GO" id="GO:0003723">
    <property type="term" value="F:RNA binding"/>
    <property type="evidence" value="ECO:0007669"/>
    <property type="project" value="UniProtKB-KW"/>
</dbReference>
<feature type="domain" description="PIN" evidence="17">
    <location>
        <begin position="70"/>
        <end position="182"/>
    </location>
</feature>
<dbReference type="GO" id="GO:0006364">
    <property type="term" value="P:rRNA processing"/>
    <property type="evidence" value="ECO:0007669"/>
    <property type="project" value="UniProtKB-KW"/>
</dbReference>
<evidence type="ECO:0000256" key="15">
    <source>
        <dbReference type="RuleBase" id="RU003901"/>
    </source>
</evidence>
<comment type="subcellular location">
    <subcellularLocation>
        <location evidence="3">Cytoplasm</location>
    </subcellularLocation>
    <subcellularLocation>
        <location evidence="2">Nucleus</location>
    </subcellularLocation>
</comment>
<evidence type="ECO:0000313" key="20">
    <source>
        <dbReference type="Proteomes" id="UP001431783"/>
    </source>
</evidence>
<dbReference type="SUPFAM" id="SSF88723">
    <property type="entry name" value="PIN domain-like"/>
    <property type="match status" value="1"/>
</dbReference>
<evidence type="ECO:0000259" key="17">
    <source>
        <dbReference type="SMART" id="SM00670"/>
    </source>
</evidence>
<evidence type="ECO:0000259" key="18">
    <source>
        <dbReference type="SMART" id="SM00955"/>
    </source>
</evidence>
<dbReference type="Gene3D" id="2.40.50.690">
    <property type="match status" value="1"/>
</dbReference>
<dbReference type="SMART" id="SM00955">
    <property type="entry name" value="RNB"/>
    <property type="match status" value="1"/>
</dbReference>
<dbReference type="Pfam" id="PF17849">
    <property type="entry name" value="OB_Dis3"/>
    <property type="match status" value="1"/>
</dbReference>
<dbReference type="InterPro" id="IPR022966">
    <property type="entry name" value="RNase_II/R_CS"/>
</dbReference>
<dbReference type="InterPro" id="IPR029060">
    <property type="entry name" value="PIN-like_dom_sf"/>
</dbReference>
<evidence type="ECO:0000256" key="4">
    <source>
        <dbReference type="ARBA" id="ARBA00005785"/>
    </source>
</evidence>
<evidence type="ECO:0000256" key="14">
    <source>
        <dbReference type="ARBA" id="ARBA00077930"/>
    </source>
</evidence>
<keyword evidence="6" id="KW-0698">rRNA processing</keyword>
<reference evidence="19 20" key="1">
    <citation type="submission" date="2023-03" db="EMBL/GenBank/DDBJ databases">
        <title>Genome insight into feeding habits of ladybird beetles.</title>
        <authorList>
            <person name="Li H.-S."/>
            <person name="Huang Y.-H."/>
            <person name="Pang H."/>
        </authorList>
    </citation>
    <scope>NUCLEOTIDE SEQUENCE [LARGE SCALE GENOMIC DNA]</scope>
    <source>
        <strain evidence="19">SYSU_2023b</strain>
        <tissue evidence="19">Whole body</tissue>
    </source>
</reference>
<evidence type="ECO:0000256" key="9">
    <source>
        <dbReference type="ARBA" id="ARBA00022835"/>
    </source>
</evidence>
<dbReference type="InterPro" id="IPR050180">
    <property type="entry name" value="RNR_Ribonuclease"/>
</dbReference>
<dbReference type="EMBL" id="JARQZJ010000023">
    <property type="protein sequence ID" value="KAK9873611.1"/>
    <property type="molecule type" value="Genomic_DNA"/>
</dbReference>
<keyword evidence="7" id="KW-0540">Nuclease</keyword>
<dbReference type="GO" id="GO:0071031">
    <property type="term" value="P:nuclear mRNA surveillance of mRNA 3'-end processing"/>
    <property type="evidence" value="ECO:0007669"/>
    <property type="project" value="TreeGrafter"/>
</dbReference>
<dbReference type="Pfam" id="PF00773">
    <property type="entry name" value="RNB"/>
    <property type="match status" value="1"/>
</dbReference>
<keyword evidence="20" id="KW-1185">Reference proteome</keyword>
<dbReference type="GO" id="GO:0019899">
    <property type="term" value="F:enzyme binding"/>
    <property type="evidence" value="ECO:0007669"/>
    <property type="project" value="UniProtKB-ARBA"/>
</dbReference>
<dbReference type="InterPro" id="IPR002716">
    <property type="entry name" value="PIN_dom"/>
</dbReference>
<dbReference type="GO" id="GO:0000175">
    <property type="term" value="F:3'-5'-RNA exonuclease activity"/>
    <property type="evidence" value="ECO:0007669"/>
    <property type="project" value="TreeGrafter"/>
</dbReference>
<protein>
    <recommendedName>
        <fullName evidence="13">Protein DIS3 homolog</fullName>
    </recommendedName>
    <alternativeName>
        <fullName evidence="14">Ribosomal RNA-processing protein 44</fullName>
    </alternativeName>
</protein>
<dbReference type="CDD" id="cd09862">
    <property type="entry name" value="PIN_Rrp44-like"/>
    <property type="match status" value="1"/>
</dbReference>
<comment type="caution">
    <text evidence="19">The sequence shown here is derived from an EMBL/GenBank/DDBJ whole genome shotgun (WGS) entry which is preliminary data.</text>
</comment>
<dbReference type="Pfam" id="PF17215">
    <property type="entry name" value="Rrp44_S1"/>
    <property type="match status" value="1"/>
</dbReference>
<dbReference type="GO" id="GO:0000177">
    <property type="term" value="C:cytoplasmic exosome (RNase complex)"/>
    <property type="evidence" value="ECO:0007669"/>
    <property type="project" value="TreeGrafter"/>
</dbReference>
<evidence type="ECO:0000256" key="5">
    <source>
        <dbReference type="ARBA" id="ARBA00022490"/>
    </source>
</evidence>
<organism evidence="19 20">
    <name type="scientific">Henosepilachna vigintioctopunctata</name>
    <dbReference type="NCBI Taxonomy" id="420089"/>
    <lineage>
        <taxon>Eukaryota</taxon>
        <taxon>Metazoa</taxon>
        <taxon>Ecdysozoa</taxon>
        <taxon>Arthropoda</taxon>
        <taxon>Hexapoda</taxon>
        <taxon>Insecta</taxon>
        <taxon>Pterygota</taxon>
        <taxon>Neoptera</taxon>
        <taxon>Endopterygota</taxon>
        <taxon>Coleoptera</taxon>
        <taxon>Polyphaga</taxon>
        <taxon>Cucujiformia</taxon>
        <taxon>Coccinelloidea</taxon>
        <taxon>Coccinellidae</taxon>
        <taxon>Epilachninae</taxon>
        <taxon>Epilachnini</taxon>
        <taxon>Henosepilachna</taxon>
    </lineage>
</organism>
<dbReference type="Gene3D" id="2.40.50.140">
    <property type="entry name" value="Nucleic acid-binding proteins"/>
    <property type="match status" value="1"/>
</dbReference>
<evidence type="ECO:0000256" key="2">
    <source>
        <dbReference type="ARBA" id="ARBA00004123"/>
    </source>
</evidence>
<dbReference type="InterPro" id="IPR033770">
    <property type="entry name" value="RRP44_S1"/>
</dbReference>
<proteinExistence type="inferred from homology"/>
<dbReference type="GO" id="GO:0000176">
    <property type="term" value="C:nuclear exosome (RNase complex)"/>
    <property type="evidence" value="ECO:0007669"/>
    <property type="project" value="UniProtKB-ARBA"/>
</dbReference>
<comment type="similarity">
    <text evidence="4 15">Belongs to the RNR ribonuclease family.</text>
</comment>
<dbReference type="PANTHER" id="PTHR23355:SF35">
    <property type="entry name" value="EXOSOME COMPLEX EXONUCLEASE RRP44"/>
    <property type="match status" value="1"/>
</dbReference>
<evidence type="ECO:0000256" key="3">
    <source>
        <dbReference type="ARBA" id="ARBA00004496"/>
    </source>
</evidence>
<dbReference type="InterPro" id="IPR041505">
    <property type="entry name" value="Dis3_CSD2"/>
</dbReference>
<keyword evidence="11" id="KW-0694">RNA-binding</keyword>
<dbReference type="InterPro" id="IPR012340">
    <property type="entry name" value="NA-bd_OB-fold"/>
</dbReference>
<dbReference type="Proteomes" id="UP001431783">
    <property type="component" value="Unassembled WGS sequence"/>
</dbReference>
<evidence type="ECO:0000256" key="13">
    <source>
        <dbReference type="ARBA" id="ARBA00077221"/>
    </source>
</evidence>
<dbReference type="AlphaFoldDB" id="A0AAW1TPZ8"/>
<keyword evidence="12" id="KW-0539">Nucleus</keyword>
<dbReference type="Pfam" id="PF13638">
    <property type="entry name" value="PIN_4"/>
    <property type="match status" value="1"/>
</dbReference>
<evidence type="ECO:0000256" key="8">
    <source>
        <dbReference type="ARBA" id="ARBA00022801"/>
    </source>
</evidence>
<dbReference type="SMART" id="SM00670">
    <property type="entry name" value="PINc"/>
    <property type="match status" value="1"/>
</dbReference>
<evidence type="ECO:0000256" key="12">
    <source>
        <dbReference type="ARBA" id="ARBA00023242"/>
    </source>
</evidence>
<evidence type="ECO:0000256" key="7">
    <source>
        <dbReference type="ARBA" id="ARBA00022722"/>
    </source>
</evidence>
<dbReference type="SUPFAM" id="SSF50249">
    <property type="entry name" value="Nucleic acid-binding proteins"/>
    <property type="match status" value="3"/>
</dbReference>
<comment type="cofactor">
    <cofactor evidence="1">
        <name>Mg(2+)</name>
        <dbReference type="ChEBI" id="CHEBI:18420"/>
    </cofactor>
</comment>